<protein>
    <submittedName>
        <fullName evidence="1">7544_t:CDS:1</fullName>
    </submittedName>
</protein>
<evidence type="ECO:0000313" key="1">
    <source>
        <dbReference type="EMBL" id="CAG8734521.1"/>
    </source>
</evidence>
<gene>
    <name evidence="1" type="ORF">SPELUC_LOCUS13356</name>
</gene>
<evidence type="ECO:0000313" key="2">
    <source>
        <dbReference type="Proteomes" id="UP000789366"/>
    </source>
</evidence>
<accession>A0ACA9Q280</accession>
<feature type="non-terminal residue" evidence="1">
    <location>
        <position position="1"/>
    </location>
</feature>
<sequence length="381" mass="43795">IMIEAIENPKEIVRNAISLIWEATNGEVRKIVYDGQSHSATIFLDDGNNYDGNFFDTPGVVLISKETYRKTINDLANIKGKESIIVEDVVDVKIFIVIDYNEDLVNESQEDTLMIDAQTNKNDTGEDQRLKDSHMNDYFKFSKRKGENKIASKYLNVNVNHEQGENVNDFESNEEPDELLPDFHSSINVTVNTLETASVNDNQQPVSVISEMLENTTLANNITQTDESIRDNDHECEKGNSRKSKRVHLENHQRAKKNKRLKSDEIYKQVDISDSDDDSQNSDSDDSQNIRKKKARYRKKKSKTLEKSTPHRVEITSFPIVVVEQNERFSRMINNTQSTSQPSNLMKLDEPSDEYSNTQEIDEIRFNEAVEYEINSARNNE</sequence>
<organism evidence="1 2">
    <name type="scientific">Cetraspora pellucida</name>
    <dbReference type="NCBI Taxonomy" id="1433469"/>
    <lineage>
        <taxon>Eukaryota</taxon>
        <taxon>Fungi</taxon>
        <taxon>Fungi incertae sedis</taxon>
        <taxon>Mucoromycota</taxon>
        <taxon>Glomeromycotina</taxon>
        <taxon>Glomeromycetes</taxon>
        <taxon>Diversisporales</taxon>
        <taxon>Gigasporaceae</taxon>
        <taxon>Cetraspora</taxon>
    </lineage>
</organism>
<comment type="caution">
    <text evidence="1">The sequence shown here is derived from an EMBL/GenBank/DDBJ whole genome shotgun (WGS) entry which is preliminary data.</text>
</comment>
<reference evidence="1" key="1">
    <citation type="submission" date="2021-06" db="EMBL/GenBank/DDBJ databases">
        <authorList>
            <person name="Kallberg Y."/>
            <person name="Tangrot J."/>
            <person name="Rosling A."/>
        </authorList>
    </citation>
    <scope>NUCLEOTIDE SEQUENCE</scope>
    <source>
        <strain evidence="1">28 12/20/2015</strain>
    </source>
</reference>
<feature type="non-terminal residue" evidence="1">
    <location>
        <position position="381"/>
    </location>
</feature>
<proteinExistence type="predicted"/>
<dbReference type="Proteomes" id="UP000789366">
    <property type="component" value="Unassembled WGS sequence"/>
</dbReference>
<dbReference type="EMBL" id="CAJVPW010034869">
    <property type="protein sequence ID" value="CAG8734521.1"/>
    <property type="molecule type" value="Genomic_DNA"/>
</dbReference>
<keyword evidence="2" id="KW-1185">Reference proteome</keyword>
<name>A0ACA9Q280_9GLOM</name>